<sequence length="178" mass="19330">MFFWQQLKSRFSGKQGASVLALVILGGLIWEVASPDLGGKPSHFTVRKAKGALYGDMPSPAEPSIGGTVKETIVPETRYRLMTLKHIPRIKQGTPMPHPFAGECNNCHLFVGGPGPGEQWKTPIGAALESISKIKKLGPPLLPSSDRPHPPAGRCIKCHDVVVKVPIVRKKGGFHWIM</sequence>
<gene>
    <name evidence="1" type="primary">mamT</name>
</gene>
<dbReference type="GO" id="GO:0046872">
    <property type="term" value="F:metal ion binding"/>
    <property type="evidence" value="ECO:0007669"/>
    <property type="project" value="UniProtKB-KW"/>
</dbReference>
<name>A0A221SKV8_9VIBR</name>
<proteinExistence type="predicted"/>
<dbReference type="AlphaFoldDB" id="A0A221SKV8"/>
<reference evidence="1" key="1">
    <citation type="submission" date="2008-07" db="EMBL/GenBank/DDBJ databases">
        <title>Analysis of genes from marine vibrio MV-1 putatively involved in magnetosome formation.</title>
        <authorList>
            <person name="Trubitsyn D."/>
            <person name="French C."/>
            <person name="Staniland S."/>
            <person name="Ward B."/>
        </authorList>
    </citation>
    <scope>NUCLEOTIDE SEQUENCE</scope>
    <source>
        <strain evidence="1">MV-1</strain>
    </source>
</reference>
<dbReference type="InterPro" id="IPR036280">
    <property type="entry name" value="Multihaem_cyt_sf"/>
</dbReference>
<dbReference type="SUPFAM" id="SSF48695">
    <property type="entry name" value="Multiheme cytochromes"/>
    <property type="match status" value="1"/>
</dbReference>
<organism evidence="1">
    <name type="scientific">Vibrio sp. MV-1</name>
    <dbReference type="NCBI Taxonomy" id="632142"/>
    <lineage>
        <taxon>Bacteria</taxon>
        <taxon>Pseudomonadati</taxon>
        <taxon>Pseudomonadota</taxon>
        <taxon>Gammaproteobacteria</taxon>
        <taxon>Vibrionales</taxon>
        <taxon>Vibrionaceae</taxon>
        <taxon>Vibrio</taxon>
    </lineage>
</organism>
<dbReference type="GO" id="GO:0110146">
    <property type="term" value="C:magnetosome membrane"/>
    <property type="evidence" value="ECO:0007669"/>
    <property type="project" value="UniProtKB-SubCell"/>
</dbReference>
<dbReference type="NCBIfam" id="NF040992">
    <property type="entry name" value="MamT"/>
    <property type="match status" value="1"/>
</dbReference>
<accession>A0A221SKV8</accession>
<dbReference type="Gene3D" id="2.30.42.60">
    <property type="match status" value="1"/>
</dbReference>
<dbReference type="EMBL" id="EU882844">
    <property type="protein sequence ID" value="ASN76802.1"/>
    <property type="molecule type" value="Genomic_DNA"/>
</dbReference>
<evidence type="ECO:0000313" key="1">
    <source>
        <dbReference type="EMBL" id="ASN76802.1"/>
    </source>
</evidence>
<protein>
    <submittedName>
        <fullName evidence="1">MamT</fullName>
    </submittedName>
</protein>